<keyword evidence="2" id="KW-1185">Reference proteome</keyword>
<sequence>MPDGSQTIGGDYENITWHTFEEIDQPRLISWEAASDFDRSYIGIGIGNVISIHLNTNISQEDYELPSGWSVLVADVRKFKLIVKN</sequence>
<name>A0A4Z1L1B5_9HELO</name>
<dbReference type="Proteomes" id="UP000297280">
    <property type="component" value="Unassembled WGS sequence"/>
</dbReference>
<protein>
    <submittedName>
        <fullName evidence="1">Uncharacterized protein</fullName>
    </submittedName>
</protein>
<gene>
    <name evidence="1" type="ORF">BPOR_0067g00250</name>
</gene>
<reference evidence="1 2" key="1">
    <citation type="submission" date="2017-12" db="EMBL/GenBank/DDBJ databases">
        <title>Comparative genomics of Botrytis spp.</title>
        <authorList>
            <person name="Valero-Jimenez C.A."/>
            <person name="Tapia P."/>
            <person name="Veloso J."/>
            <person name="Silva-Moreno E."/>
            <person name="Staats M."/>
            <person name="Valdes J.H."/>
            <person name="Van Kan J.A.L."/>
        </authorList>
    </citation>
    <scope>NUCLEOTIDE SEQUENCE [LARGE SCALE GENOMIC DNA]</scope>
    <source>
        <strain evidence="1 2">MUCL3349</strain>
    </source>
</reference>
<dbReference type="EMBL" id="PQXO01000067">
    <property type="protein sequence ID" value="TGO90383.1"/>
    <property type="molecule type" value="Genomic_DNA"/>
</dbReference>
<accession>A0A4Z1L1B5</accession>
<evidence type="ECO:0000313" key="2">
    <source>
        <dbReference type="Proteomes" id="UP000297280"/>
    </source>
</evidence>
<comment type="caution">
    <text evidence="1">The sequence shown here is derived from an EMBL/GenBank/DDBJ whole genome shotgun (WGS) entry which is preliminary data.</text>
</comment>
<proteinExistence type="predicted"/>
<dbReference type="AlphaFoldDB" id="A0A4Z1L1B5"/>
<evidence type="ECO:0000313" key="1">
    <source>
        <dbReference type="EMBL" id="TGO90383.1"/>
    </source>
</evidence>
<organism evidence="1 2">
    <name type="scientific">Botrytis porri</name>
    <dbReference type="NCBI Taxonomy" id="87229"/>
    <lineage>
        <taxon>Eukaryota</taxon>
        <taxon>Fungi</taxon>
        <taxon>Dikarya</taxon>
        <taxon>Ascomycota</taxon>
        <taxon>Pezizomycotina</taxon>
        <taxon>Leotiomycetes</taxon>
        <taxon>Helotiales</taxon>
        <taxon>Sclerotiniaceae</taxon>
        <taxon>Botrytis</taxon>
    </lineage>
</organism>